<evidence type="ECO:0000313" key="2">
    <source>
        <dbReference type="EnsemblProtists" id="PYU1_T001772"/>
    </source>
</evidence>
<accession>K3W9Y1</accession>
<dbReference type="InParanoid" id="K3W9Y1"/>
<dbReference type="PANTHER" id="PTHR14222">
    <property type="entry name" value="CONDENSIN"/>
    <property type="match status" value="1"/>
</dbReference>
<dbReference type="VEuPathDB" id="FungiDB:PYU1_G001771"/>
<name>K3W9Y1_GLOUD</name>
<keyword evidence="3" id="KW-1185">Reference proteome</keyword>
<dbReference type="EnsemblProtists" id="PYU1_T001772">
    <property type="protein sequence ID" value="PYU1_T001772"/>
    <property type="gene ID" value="PYU1_G001771"/>
</dbReference>
<proteinExistence type="predicted"/>
<evidence type="ECO:0000313" key="3">
    <source>
        <dbReference type="Proteomes" id="UP000019132"/>
    </source>
</evidence>
<feature type="compositionally biased region" description="Basic residues" evidence="1">
    <location>
        <begin position="244"/>
        <end position="256"/>
    </location>
</feature>
<dbReference type="HOGENOM" id="CLU_648113_0_0_1"/>
<protein>
    <recommendedName>
        <fullName evidence="4">Condensin complex subunit 1 C-terminal domain-containing protein</fullName>
    </recommendedName>
</protein>
<dbReference type="GO" id="GO:0007076">
    <property type="term" value="P:mitotic chromosome condensation"/>
    <property type="evidence" value="ECO:0007669"/>
    <property type="project" value="InterPro"/>
</dbReference>
<organism evidence="2 3">
    <name type="scientific">Globisporangium ultimum (strain ATCC 200006 / CBS 805.95 / DAOM BR144)</name>
    <name type="common">Pythium ultimum</name>
    <dbReference type="NCBI Taxonomy" id="431595"/>
    <lineage>
        <taxon>Eukaryota</taxon>
        <taxon>Sar</taxon>
        <taxon>Stramenopiles</taxon>
        <taxon>Oomycota</taxon>
        <taxon>Peronosporomycetes</taxon>
        <taxon>Pythiales</taxon>
        <taxon>Pythiaceae</taxon>
        <taxon>Globisporangium</taxon>
    </lineage>
</organism>
<evidence type="ECO:0000256" key="1">
    <source>
        <dbReference type="SAM" id="MobiDB-lite"/>
    </source>
</evidence>
<feature type="region of interest" description="Disordered" evidence="1">
    <location>
        <begin position="309"/>
        <end position="424"/>
    </location>
</feature>
<dbReference type="GO" id="GO:0042393">
    <property type="term" value="F:histone binding"/>
    <property type="evidence" value="ECO:0007669"/>
    <property type="project" value="TreeGrafter"/>
</dbReference>
<sequence length="424" mass="47152">MSDEQKLQISMKLCNEILEEVTDGKLVLCKNPSEITDHGTEAVLKDTFAILCSSDIKLSASKDAEDDVDGEEGGADANIDISGNSGSVSTQLAAAKGKLLSKMSKKNFLENVVPILIGLKHKLESKRSPLMRYLQHYFHELFKLYRQEVKDILSADPQMAMEVEYDIRQFELHHKKHLEQQQRQLNAATAVPAATTATPVTPPKTPSPTRLPTTTPFNMLEVSETPMIEPDSTPRLREGADGKKAKKTKGARRRRRMAVESPLRVIEKRASLSQVLEDAEAANVMLFSPNKDLPARSGDSWQVVVKSPTVTKSKKTKGKKKGSTFTQEDLEQSMQKELDYADGGIDSSEDSPAEKEPKSRKSKANVKPKQSAPEHEEEEEEFVQLPLKKKSKKKGTEKTTSPKKKSRAKAKDDSAKTTAKRKRN</sequence>
<reference evidence="2" key="3">
    <citation type="submission" date="2015-02" db="UniProtKB">
        <authorList>
            <consortium name="EnsemblProtists"/>
        </authorList>
    </citation>
    <scope>IDENTIFICATION</scope>
    <source>
        <strain evidence="2">DAOM BR144</strain>
    </source>
</reference>
<feature type="compositionally biased region" description="Basic and acidic residues" evidence="1">
    <location>
        <begin position="232"/>
        <end position="243"/>
    </location>
</feature>
<dbReference type="Proteomes" id="UP000019132">
    <property type="component" value="Unassembled WGS sequence"/>
</dbReference>
<evidence type="ECO:0008006" key="4">
    <source>
        <dbReference type="Google" id="ProtNLM"/>
    </source>
</evidence>
<reference evidence="3" key="1">
    <citation type="journal article" date="2010" name="Genome Biol.">
        <title>Genome sequence of the necrotrophic plant pathogen Pythium ultimum reveals original pathogenicity mechanisms and effector repertoire.</title>
        <authorList>
            <person name="Levesque C.A."/>
            <person name="Brouwer H."/>
            <person name="Cano L."/>
            <person name="Hamilton J.P."/>
            <person name="Holt C."/>
            <person name="Huitema E."/>
            <person name="Raffaele S."/>
            <person name="Robideau G.P."/>
            <person name="Thines M."/>
            <person name="Win J."/>
            <person name="Zerillo M.M."/>
            <person name="Beakes G.W."/>
            <person name="Boore J.L."/>
            <person name="Busam D."/>
            <person name="Dumas B."/>
            <person name="Ferriera S."/>
            <person name="Fuerstenberg S.I."/>
            <person name="Gachon C.M."/>
            <person name="Gaulin E."/>
            <person name="Govers F."/>
            <person name="Grenville-Briggs L."/>
            <person name="Horner N."/>
            <person name="Hostetler J."/>
            <person name="Jiang R.H."/>
            <person name="Johnson J."/>
            <person name="Krajaejun T."/>
            <person name="Lin H."/>
            <person name="Meijer H.J."/>
            <person name="Moore B."/>
            <person name="Morris P."/>
            <person name="Phuntmart V."/>
            <person name="Puiu D."/>
            <person name="Shetty J."/>
            <person name="Stajich J.E."/>
            <person name="Tripathy S."/>
            <person name="Wawra S."/>
            <person name="van West P."/>
            <person name="Whitty B.R."/>
            <person name="Coutinho P.M."/>
            <person name="Henrissat B."/>
            <person name="Martin F."/>
            <person name="Thomas P.D."/>
            <person name="Tyler B.M."/>
            <person name="De Vries R.P."/>
            <person name="Kamoun S."/>
            <person name="Yandell M."/>
            <person name="Tisserat N."/>
            <person name="Buell C.R."/>
        </authorList>
    </citation>
    <scope>NUCLEOTIDE SEQUENCE</scope>
    <source>
        <strain evidence="3">DAOM:BR144</strain>
    </source>
</reference>
<dbReference type="InterPro" id="IPR026971">
    <property type="entry name" value="CND1/NCAPD3"/>
</dbReference>
<feature type="compositionally biased region" description="Basic residues" evidence="1">
    <location>
        <begin position="387"/>
        <end position="408"/>
    </location>
</feature>
<feature type="compositionally biased region" description="Basic residues" evidence="1">
    <location>
        <begin position="312"/>
        <end position="322"/>
    </location>
</feature>
<reference evidence="3" key="2">
    <citation type="submission" date="2010-04" db="EMBL/GenBank/DDBJ databases">
        <authorList>
            <person name="Buell R."/>
            <person name="Hamilton J."/>
            <person name="Hostetler J."/>
        </authorList>
    </citation>
    <scope>NUCLEOTIDE SEQUENCE [LARGE SCALE GENOMIC DNA]</scope>
    <source>
        <strain evidence="3">DAOM:BR144</strain>
    </source>
</reference>
<dbReference type="STRING" id="431595.K3W9Y1"/>
<dbReference type="GO" id="GO:0010032">
    <property type="term" value="P:meiotic chromosome condensation"/>
    <property type="evidence" value="ECO:0007669"/>
    <property type="project" value="TreeGrafter"/>
</dbReference>
<dbReference type="EMBL" id="GL376634">
    <property type="status" value="NOT_ANNOTATED_CDS"/>
    <property type="molecule type" value="Genomic_DNA"/>
</dbReference>
<dbReference type="GO" id="GO:0000796">
    <property type="term" value="C:condensin complex"/>
    <property type="evidence" value="ECO:0007669"/>
    <property type="project" value="TreeGrafter"/>
</dbReference>
<dbReference type="AlphaFoldDB" id="K3W9Y1"/>
<feature type="compositionally biased region" description="Low complexity" evidence="1">
    <location>
        <begin position="207"/>
        <end position="216"/>
    </location>
</feature>
<feature type="region of interest" description="Disordered" evidence="1">
    <location>
        <begin position="194"/>
        <end position="258"/>
    </location>
</feature>
<dbReference type="eggNOG" id="KOG0413">
    <property type="taxonomic scope" value="Eukaryota"/>
</dbReference>
<dbReference type="PANTHER" id="PTHR14222:SF1">
    <property type="entry name" value="CONDENSIN-2 COMPLEX SUBUNIT D3"/>
    <property type="match status" value="1"/>
</dbReference>
<dbReference type="GO" id="GO:0000779">
    <property type="term" value="C:condensed chromosome, centromeric region"/>
    <property type="evidence" value="ECO:0007669"/>
    <property type="project" value="TreeGrafter"/>
</dbReference>